<dbReference type="EMBL" id="JAUEDM010000002">
    <property type="protein sequence ID" value="KAK3326891.1"/>
    <property type="molecule type" value="Genomic_DNA"/>
</dbReference>
<keyword evidence="1" id="KW-0472">Membrane</keyword>
<feature type="transmembrane region" description="Helical" evidence="1">
    <location>
        <begin position="7"/>
        <end position="26"/>
    </location>
</feature>
<reference evidence="2" key="2">
    <citation type="submission" date="2023-06" db="EMBL/GenBank/DDBJ databases">
        <authorList>
            <consortium name="Lawrence Berkeley National Laboratory"/>
            <person name="Haridas S."/>
            <person name="Hensen N."/>
            <person name="Bonometti L."/>
            <person name="Westerberg I."/>
            <person name="Brannstrom I.O."/>
            <person name="Guillou S."/>
            <person name="Cros-Aarteil S."/>
            <person name="Calhoun S."/>
            <person name="Kuo A."/>
            <person name="Mondo S."/>
            <person name="Pangilinan J."/>
            <person name="Riley R."/>
            <person name="Labutti K."/>
            <person name="Andreopoulos B."/>
            <person name="Lipzen A."/>
            <person name="Chen C."/>
            <person name="Yanf M."/>
            <person name="Daum C."/>
            <person name="Ng V."/>
            <person name="Clum A."/>
            <person name="Steindorff A."/>
            <person name="Ohm R."/>
            <person name="Martin F."/>
            <person name="Silar P."/>
            <person name="Natvig D."/>
            <person name="Lalanne C."/>
            <person name="Gautier V."/>
            <person name="Ament-Velasquez S.L."/>
            <person name="Kruys A."/>
            <person name="Hutchinson M.I."/>
            <person name="Powell A.J."/>
            <person name="Barry K."/>
            <person name="Miller A.N."/>
            <person name="Grigoriev I.V."/>
            <person name="Debuchy R."/>
            <person name="Gladieux P."/>
            <person name="Thoren M.H."/>
            <person name="Johannesson H."/>
        </authorList>
    </citation>
    <scope>NUCLEOTIDE SEQUENCE</scope>
    <source>
        <strain evidence="2">CBS 118394</strain>
    </source>
</reference>
<proteinExistence type="predicted"/>
<feature type="transmembrane region" description="Helical" evidence="1">
    <location>
        <begin position="46"/>
        <end position="63"/>
    </location>
</feature>
<keyword evidence="3" id="KW-1185">Reference proteome</keyword>
<protein>
    <submittedName>
        <fullName evidence="2">Uncharacterized protein</fullName>
    </submittedName>
</protein>
<keyword evidence="1" id="KW-1133">Transmembrane helix</keyword>
<evidence type="ECO:0000256" key="1">
    <source>
        <dbReference type="SAM" id="Phobius"/>
    </source>
</evidence>
<gene>
    <name evidence="2" type="ORF">B0H66DRAFT_171319</name>
</gene>
<accession>A0AAE0IKM5</accession>
<evidence type="ECO:0000313" key="2">
    <source>
        <dbReference type="EMBL" id="KAK3326891.1"/>
    </source>
</evidence>
<dbReference type="AlphaFoldDB" id="A0AAE0IKM5"/>
<name>A0AAE0IKM5_9PEZI</name>
<evidence type="ECO:0000313" key="3">
    <source>
        <dbReference type="Proteomes" id="UP001283341"/>
    </source>
</evidence>
<dbReference type="Proteomes" id="UP001283341">
    <property type="component" value="Unassembled WGS sequence"/>
</dbReference>
<reference evidence="2" key="1">
    <citation type="journal article" date="2023" name="Mol. Phylogenet. Evol.">
        <title>Genome-scale phylogeny and comparative genomics of the fungal order Sordariales.</title>
        <authorList>
            <person name="Hensen N."/>
            <person name="Bonometti L."/>
            <person name="Westerberg I."/>
            <person name="Brannstrom I.O."/>
            <person name="Guillou S."/>
            <person name="Cros-Aarteil S."/>
            <person name="Calhoun S."/>
            <person name="Haridas S."/>
            <person name="Kuo A."/>
            <person name="Mondo S."/>
            <person name="Pangilinan J."/>
            <person name="Riley R."/>
            <person name="LaButti K."/>
            <person name="Andreopoulos B."/>
            <person name="Lipzen A."/>
            <person name="Chen C."/>
            <person name="Yan M."/>
            <person name="Daum C."/>
            <person name="Ng V."/>
            <person name="Clum A."/>
            <person name="Steindorff A."/>
            <person name="Ohm R.A."/>
            <person name="Martin F."/>
            <person name="Silar P."/>
            <person name="Natvig D.O."/>
            <person name="Lalanne C."/>
            <person name="Gautier V."/>
            <person name="Ament-Velasquez S.L."/>
            <person name="Kruys A."/>
            <person name="Hutchinson M.I."/>
            <person name="Powell A.J."/>
            <person name="Barry K."/>
            <person name="Miller A.N."/>
            <person name="Grigoriev I.V."/>
            <person name="Debuchy R."/>
            <person name="Gladieux P."/>
            <person name="Hiltunen Thoren M."/>
            <person name="Johannesson H."/>
        </authorList>
    </citation>
    <scope>NUCLEOTIDE SEQUENCE</scope>
    <source>
        <strain evidence="2">CBS 118394</strain>
    </source>
</reference>
<comment type="caution">
    <text evidence="2">The sequence shown here is derived from an EMBL/GenBank/DDBJ whole genome shotgun (WGS) entry which is preliminary data.</text>
</comment>
<sequence length="81" mass="9818">MSRRWSWFELISSVISCFPSFILFLFRKYLWCALSNLIHFFSPSSKPILFATFRSLCFCYFRCRTIYFLSMNILIFSLLEI</sequence>
<organism evidence="2 3">
    <name type="scientific">Apodospora peruviana</name>
    <dbReference type="NCBI Taxonomy" id="516989"/>
    <lineage>
        <taxon>Eukaryota</taxon>
        <taxon>Fungi</taxon>
        <taxon>Dikarya</taxon>
        <taxon>Ascomycota</taxon>
        <taxon>Pezizomycotina</taxon>
        <taxon>Sordariomycetes</taxon>
        <taxon>Sordariomycetidae</taxon>
        <taxon>Sordariales</taxon>
        <taxon>Lasiosphaeriaceae</taxon>
        <taxon>Apodospora</taxon>
    </lineage>
</organism>
<keyword evidence="1" id="KW-0812">Transmembrane</keyword>